<comment type="similarity">
    <text evidence="2">Belongs to the NAD(P)-dependent epimerase/dehydratase family.</text>
</comment>
<dbReference type="InterPro" id="IPR036291">
    <property type="entry name" value="NAD(P)-bd_dom_sf"/>
</dbReference>
<protein>
    <submittedName>
        <fullName evidence="4">Nucleoside-diphosphate-sugar epimerase</fullName>
    </submittedName>
</protein>
<dbReference type="Gene3D" id="3.90.25.10">
    <property type="entry name" value="UDP-galactose 4-epimerase, domain 1"/>
    <property type="match status" value="1"/>
</dbReference>
<dbReference type="Gene3D" id="3.40.50.720">
    <property type="entry name" value="NAD(P)-binding Rossmann-like Domain"/>
    <property type="match status" value="1"/>
</dbReference>
<dbReference type="SUPFAM" id="SSF51735">
    <property type="entry name" value="NAD(P)-binding Rossmann-fold domains"/>
    <property type="match status" value="1"/>
</dbReference>
<dbReference type="PANTHER" id="PTHR43000">
    <property type="entry name" value="DTDP-D-GLUCOSE 4,6-DEHYDRATASE-RELATED"/>
    <property type="match status" value="1"/>
</dbReference>
<evidence type="ECO:0000256" key="2">
    <source>
        <dbReference type="ARBA" id="ARBA00007637"/>
    </source>
</evidence>
<proteinExistence type="inferred from homology"/>
<sequence length="277" mass="30414">MKIAVTGANGFIGRHVLARLRHRGLETVAVVRDVVAASGLTAGQFVQLDIHQAGPGAYDLLGRPDALIHLAWGGLPNYTSLHHFDEELPSQYRFLRSLVADGLPALVVAGTCFEYGLQSGCLSEEMATFPANPYGFAKDALRRQLLFLQEKHPFRLAWGRLFYLYGSGQGGNSLLPQLEQAVARGERSFNMSGGEQLRDYLPVETVAEYLIALALAEADVGVVNICSGTPVSVRRLVEDWLSSRGWSIDLNLGYYPYPGYEPMAFWGNAEKLKKVVV</sequence>
<dbReference type="eggNOG" id="COG0451">
    <property type="taxonomic scope" value="Bacteria"/>
</dbReference>
<reference evidence="4 5" key="1">
    <citation type="journal article" date="2012" name="J. Bacteriol.">
        <title>Complete genome sequence of the anaerobic perchlorate-reducing bacterium Azospira suillum strain PS.</title>
        <authorList>
            <person name="Byrne-Bailey K.G."/>
            <person name="Coates J.D."/>
        </authorList>
    </citation>
    <scope>NUCLEOTIDE SEQUENCE [LARGE SCALE GENOMIC DNA]</scope>
    <source>
        <strain evidence="5">ATCC BAA-33 / DSM 13638 / PS</strain>
    </source>
</reference>
<feature type="domain" description="NAD-dependent epimerase/dehydratase" evidence="3">
    <location>
        <begin position="3"/>
        <end position="225"/>
    </location>
</feature>
<dbReference type="STRING" id="640081.Dsui_0069"/>
<dbReference type="OrthoDB" id="9802815at2"/>
<name>G8QLG4_AZOOP</name>
<gene>
    <name evidence="4" type="ordered locus">Dsui_0069</name>
</gene>
<accession>G8QLG4</accession>
<organism evidence="4 5">
    <name type="scientific">Azospira oryzae (strain ATCC BAA-33 / DSM 13638 / PS)</name>
    <name type="common">Dechlorosoma suillum</name>
    <dbReference type="NCBI Taxonomy" id="640081"/>
    <lineage>
        <taxon>Bacteria</taxon>
        <taxon>Pseudomonadati</taxon>
        <taxon>Pseudomonadota</taxon>
        <taxon>Betaproteobacteria</taxon>
        <taxon>Rhodocyclales</taxon>
        <taxon>Rhodocyclaceae</taxon>
        <taxon>Azospira</taxon>
    </lineage>
</organism>
<comment type="pathway">
    <text evidence="1">Bacterial outer membrane biogenesis; LPS O-antigen biosynthesis.</text>
</comment>
<evidence type="ECO:0000313" key="4">
    <source>
        <dbReference type="EMBL" id="AEV24493.1"/>
    </source>
</evidence>
<evidence type="ECO:0000313" key="5">
    <source>
        <dbReference type="Proteomes" id="UP000005633"/>
    </source>
</evidence>
<dbReference type="HOGENOM" id="CLU_007383_1_6_4"/>
<dbReference type="KEGG" id="dsu:Dsui_0069"/>
<dbReference type="EMBL" id="CP003153">
    <property type="protein sequence ID" value="AEV24493.1"/>
    <property type="molecule type" value="Genomic_DNA"/>
</dbReference>
<dbReference type="Pfam" id="PF01370">
    <property type="entry name" value="Epimerase"/>
    <property type="match status" value="1"/>
</dbReference>
<dbReference type="InterPro" id="IPR001509">
    <property type="entry name" value="Epimerase_deHydtase"/>
</dbReference>
<dbReference type="RefSeq" id="WP_014235195.1">
    <property type="nucleotide sequence ID" value="NC_016616.1"/>
</dbReference>
<dbReference type="AlphaFoldDB" id="G8QLG4"/>
<evidence type="ECO:0000256" key="1">
    <source>
        <dbReference type="ARBA" id="ARBA00005125"/>
    </source>
</evidence>
<dbReference type="Proteomes" id="UP000005633">
    <property type="component" value="Chromosome"/>
</dbReference>
<evidence type="ECO:0000259" key="3">
    <source>
        <dbReference type="Pfam" id="PF01370"/>
    </source>
</evidence>